<keyword evidence="1" id="KW-0812">Transmembrane</keyword>
<dbReference type="EMBL" id="DTBD01000023">
    <property type="protein sequence ID" value="HGQ64232.1"/>
    <property type="molecule type" value="Genomic_DNA"/>
</dbReference>
<keyword evidence="3" id="KW-0378">Hydrolase</keyword>
<feature type="transmembrane region" description="Helical" evidence="1">
    <location>
        <begin position="83"/>
        <end position="101"/>
    </location>
</feature>
<dbReference type="Pfam" id="PF02517">
    <property type="entry name" value="Rce1-like"/>
    <property type="match status" value="1"/>
</dbReference>
<evidence type="ECO:0000259" key="2">
    <source>
        <dbReference type="Pfam" id="PF02517"/>
    </source>
</evidence>
<dbReference type="GO" id="GO:0006508">
    <property type="term" value="P:proteolysis"/>
    <property type="evidence" value="ECO:0007669"/>
    <property type="project" value="UniProtKB-KW"/>
</dbReference>
<reference evidence="3" key="1">
    <citation type="journal article" date="2020" name="mSystems">
        <title>Genome- and Community-Level Interaction Insights into Carbon Utilization and Element Cycling Functions of Hydrothermarchaeota in Hydrothermal Sediment.</title>
        <authorList>
            <person name="Zhou Z."/>
            <person name="Liu Y."/>
            <person name="Xu W."/>
            <person name="Pan J."/>
            <person name="Luo Z.H."/>
            <person name="Li M."/>
        </authorList>
    </citation>
    <scope>NUCLEOTIDE SEQUENCE [LARGE SCALE GENOMIC DNA]</scope>
    <source>
        <strain evidence="3">SpSt-637</strain>
    </source>
</reference>
<protein>
    <submittedName>
        <fullName evidence="3">CPBP family intramembrane metalloprotease</fullName>
    </submittedName>
</protein>
<keyword evidence="3" id="KW-0482">Metalloprotease</keyword>
<feature type="transmembrane region" description="Helical" evidence="1">
    <location>
        <begin position="239"/>
        <end position="257"/>
    </location>
</feature>
<feature type="domain" description="CAAX prenyl protease 2/Lysostaphin resistance protein A-like" evidence="2">
    <location>
        <begin position="151"/>
        <end position="252"/>
    </location>
</feature>
<dbReference type="GO" id="GO:0004175">
    <property type="term" value="F:endopeptidase activity"/>
    <property type="evidence" value="ECO:0007669"/>
    <property type="project" value="UniProtKB-ARBA"/>
</dbReference>
<comment type="caution">
    <text evidence="3">The sequence shown here is derived from an EMBL/GenBank/DDBJ whole genome shotgun (WGS) entry which is preliminary data.</text>
</comment>
<dbReference type="GO" id="GO:0008237">
    <property type="term" value="F:metallopeptidase activity"/>
    <property type="evidence" value="ECO:0007669"/>
    <property type="project" value="UniProtKB-KW"/>
</dbReference>
<feature type="transmembrane region" description="Helical" evidence="1">
    <location>
        <begin position="12"/>
        <end position="35"/>
    </location>
</feature>
<proteinExistence type="predicted"/>
<dbReference type="InterPro" id="IPR003675">
    <property type="entry name" value="Rce1/LyrA-like_dom"/>
</dbReference>
<feature type="transmembrane region" description="Helical" evidence="1">
    <location>
        <begin position="174"/>
        <end position="194"/>
    </location>
</feature>
<feature type="transmembrane region" description="Helical" evidence="1">
    <location>
        <begin position="269"/>
        <end position="292"/>
    </location>
</feature>
<evidence type="ECO:0000256" key="1">
    <source>
        <dbReference type="SAM" id="Phobius"/>
    </source>
</evidence>
<dbReference type="PANTHER" id="PTHR35797">
    <property type="entry name" value="PROTEASE-RELATED"/>
    <property type="match status" value="1"/>
</dbReference>
<dbReference type="PANTHER" id="PTHR35797:SF1">
    <property type="entry name" value="PROTEASE"/>
    <property type="match status" value="1"/>
</dbReference>
<dbReference type="InterPro" id="IPR042150">
    <property type="entry name" value="MmRce1-like"/>
</dbReference>
<evidence type="ECO:0000313" key="3">
    <source>
        <dbReference type="EMBL" id="HGQ64232.1"/>
    </source>
</evidence>
<gene>
    <name evidence="3" type="ORF">ENU08_03210</name>
</gene>
<name>A0A7C4NSV4_9CREN</name>
<feature type="transmembrane region" description="Helical" evidence="1">
    <location>
        <begin position="140"/>
        <end position="162"/>
    </location>
</feature>
<dbReference type="GO" id="GO:0080120">
    <property type="term" value="P:CAAX-box protein maturation"/>
    <property type="evidence" value="ECO:0007669"/>
    <property type="project" value="UniProtKB-ARBA"/>
</dbReference>
<keyword evidence="3" id="KW-0645">Protease</keyword>
<keyword evidence="1" id="KW-0472">Membrane</keyword>
<accession>A0A7C4NSV4</accession>
<sequence length="313" mass="35174">MSRVEVADFKKILLYIVISYALALLADIVLLVFGVSSTNVFLWSFLRMWSPTISTIICLYVFGDNVKTFFKNAVSFSKTALKWYFIAPLIVYLALGVYTIIATPLNLFNVGFYTKKMAEELIAQGIAEDIESAQQIALSFVYILFAVGYLMGVTFNSLFALGEEIGWRGYLYDLLRKYPTYVSTLVIGLIWGYWHTSATLLLGHNYIVNREIGSLLLFPLLALATTYVYLQLVRKSSSVIPAASLHGTFNALWGFTLEVAPLSQSEKEVYLGLGILGLTTWAIVSLAIYLITRATKDKRINKIEVPQEDRMLL</sequence>
<organism evidence="3">
    <name type="scientific">Ignisphaera aggregans</name>
    <dbReference type="NCBI Taxonomy" id="334771"/>
    <lineage>
        <taxon>Archaea</taxon>
        <taxon>Thermoproteota</taxon>
        <taxon>Thermoprotei</taxon>
        <taxon>Desulfurococcales</taxon>
        <taxon>Desulfurococcaceae</taxon>
        <taxon>Ignisphaera</taxon>
    </lineage>
</organism>
<feature type="transmembrane region" description="Helical" evidence="1">
    <location>
        <begin position="214"/>
        <end position="232"/>
    </location>
</feature>
<feature type="transmembrane region" description="Helical" evidence="1">
    <location>
        <begin position="41"/>
        <end position="62"/>
    </location>
</feature>
<dbReference type="AlphaFoldDB" id="A0A7C4NSV4"/>
<keyword evidence="1" id="KW-1133">Transmembrane helix</keyword>